<reference evidence="8" key="1">
    <citation type="journal article" date="2018" name="Nat. Microbiol.">
        <title>Leveraging single-cell genomics to expand the fungal tree of life.</title>
        <authorList>
            <person name="Ahrendt S.R."/>
            <person name="Quandt C.A."/>
            <person name="Ciobanu D."/>
            <person name="Clum A."/>
            <person name="Salamov A."/>
            <person name="Andreopoulos B."/>
            <person name="Cheng J.F."/>
            <person name="Woyke T."/>
            <person name="Pelin A."/>
            <person name="Henrissat B."/>
            <person name="Reynolds N.K."/>
            <person name="Benny G.L."/>
            <person name="Smith M.E."/>
            <person name="James T.Y."/>
            <person name="Grigoriev I.V."/>
        </authorList>
    </citation>
    <scope>NUCLEOTIDE SEQUENCE [LARGE SCALE GENOMIC DNA]</scope>
    <source>
        <strain evidence="8">Baker2002</strain>
    </source>
</reference>
<evidence type="ECO:0000256" key="2">
    <source>
        <dbReference type="ARBA" id="ARBA00023034"/>
    </source>
</evidence>
<dbReference type="InterPro" id="IPR022092">
    <property type="entry name" value="TMF_DNA-bd"/>
</dbReference>
<feature type="domain" description="TATA element modulatory factor 1 TATA binding" evidence="6">
    <location>
        <begin position="597"/>
        <end position="707"/>
    </location>
</feature>
<feature type="coiled-coil region" evidence="4">
    <location>
        <begin position="110"/>
        <end position="194"/>
    </location>
</feature>
<keyword evidence="3 4" id="KW-0175">Coiled coil</keyword>
<feature type="compositionally biased region" description="Basic and acidic residues" evidence="5">
    <location>
        <begin position="88"/>
        <end position="97"/>
    </location>
</feature>
<keyword evidence="2" id="KW-0333">Golgi apparatus</keyword>
<evidence type="ECO:0000256" key="4">
    <source>
        <dbReference type="SAM" id="Coils"/>
    </source>
</evidence>
<dbReference type="GO" id="GO:0005794">
    <property type="term" value="C:Golgi apparatus"/>
    <property type="evidence" value="ECO:0007669"/>
    <property type="project" value="UniProtKB-SubCell"/>
</dbReference>
<dbReference type="PANTHER" id="PTHR46515:SF1">
    <property type="entry name" value="TATA ELEMENT MODULATORY FACTOR"/>
    <property type="match status" value="1"/>
</dbReference>
<feature type="coiled-coil region" evidence="4">
    <location>
        <begin position="444"/>
        <end position="489"/>
    </location>
</feature>
<dbReference type="AlphaFoldDB" id="A0A4P9ZDB4"/>
<keyword evidence="8" id="KW-1185">Reference proteome</keyword>
<name>A0A4P9ZDB4_9ASCO</name>
<organism evidence="7 8">
    <name type="scientific">Metschnikowia bicuspidata</name>
    <dbReference type="NCBI Taxonomy" id="27322"/>
    <lineage>
        <taxon>Eukaryota</taxon>
        <taxon>Fungi</taxon>
        <taxon>Dikarya</taxon>
        <taxon>Ascomycota</taxon>
        <taxon>Saccharomycotina</taxon>
        <taxon>Pichiomycetes</taxon>
        <taxon>Metschnikowiaceae</taxon>
        <taxon>Metschnikowia</taxon>
    </lineage>
</organism>
<dbReference type="InterPro" id="IPR022091">
    <property type="entry name" value="TMF_TATA-bd"/>
</dbReference>
<evidence type="ECO:0000256" key="3">
    <source>
        <dbReference type="ARBA" id="ARBA00023054"/>
    </source>
</evidence>
<dbReference type="PANTHER" id="PTHR46515">
    <property type="entry name" value="TATA ELEMENT MODULATORY FACTOR TMF1"/>
    <property type="match status" value="1"/>
</dbReference>
<feature type="coiled-coil region" evidence="4">
    <location>
        <begin position="243"/>
        <end position="334"/>
    </location>
</feature>
<evidence type="ECO:0000256" key="1">
    <source>
        <dbReference type="ARBA" id="ARBA00004555"/>
    </source>
</evidence>
<dbReference type="EMBL" id="ML004449">
    <property type="protein sequence ID" value="RKP30926.1"/>
    <property type="molecule type" value="Genomic_DNA"/>
</dbReference>
<protein>
    <recommendedName>
        <fullName evidence="6">TATA element modulatory factor 1 TATA binding domain-containing protein</fullName>
    </recommendedName>
</protein>
<dbReference type="Pfam" id="PF12325">
    <property type="entry name" value="TMF_TATA_bd"/>
    <property type="match status" value="1"/>
</dbReference>
<dbReference type="Proteomes" id="UP000268321">
    <property type="component" value="Unassembled WGS sequence"/>
</dbReference>
<dbReference type="GO" id="GO:0005783">
    <property type="term" value="C:endoplasmic reticulum"/>
    <property type="evidence" value="ECO:0007669"/>
    <property type="project" value="TreeGrafter"/>
</dbReference>
<feature type="region of interest" description="Disordered" evidence="5">
    <location>
        <begin position="24"/>
        <end position="97"/>
    </location>
</feature>
<evidence type="ECO:0000313" key="8">
    <source>
        <dbReference type="Proteomes" id="UP000268321"/>
    </source>
</evidence>
<comment type="subcellular location">
    <subcellularLocation>
        <location evidence="1">Golgi apparatus</location>
    </subcellularLocation>
</comment>
<evidence type="ECO:0000313" key="7">
    <source>
        <dbReference type="EMBL" id="RKP30926.1"/>
    </source>
</evidence>
<dbReference type="InterPro" id="IPR052602">
    <property type="entry name" value="Growth_transcription_reg"/>
</dbReference>
<proteinExistence type="predicted"/>
<sequence>MPAPGAVLQSGRSKRLTLQERLALAAKTKNRLSSGPDRENAPAPEPTTAMDAHAAGAQQLDVQKGADFTRPDDTGAQEKAPKAAVVADAKKPDKTSERLEKETCVLRVKTEQLKKEVAVLSSAVDAKNREIAALKKSMPASLEKKLREKEQVIEQLMAEGQELSSKELKQNERIRALLALNKELESSLKNYADKNEHCLLQIGEIEDAMKLHNYASIGDLLDGMVRSSAKIMELQIALDRERKLNWEGKYKELQKLYDAALDEKRVVRKEMSEISVKLELLQQLSELEQKAKNQIIARLKMEAAGACDEARADVARLESKIEQLRLENEGFLKSTGADTRTAASTAHCKTVDYQDYARLSQSKQSLQKQFLTSQENWRTIELDLRQRLETLGGAVETLKQAKKKATADLAKVYGEFSKQTDAAAALRSEVSRITEEAAETAFKLKHKTSECAELEQQMQDLHTALETERESYEMKIQTLQDNVAALQRQDLSPAPVSAKYIALERCKYMSEYFPGLRSDVRSPLPLHSPHSFSSTHLAFPVLNTPYLACDEQDDTYSPLGFAADAVSGAILGANFSSEIYPQDAADCGSSATSVRDGRATKNIQLLSKMSATIRRLEVDIMSFKEENEQLMRDKEQAQQQILQHSALEQTVRDLTQRAEDLTCELQEKERNKEMLLQVLGEKSERVEELQADVADLKDLMRQQVQQMIEMQASCGR</sequence>
<gene>
    <name evidence="7" type="ORF">METBISCDRAFT_15121</name>
</gene>
<evidence type="ECO:0000256" key="5">
    <source>
        <dbReference type="SAM" id="MobiDB-lite"/>
    </source>
</evidence>
<dbReference type="Pfam" id="PF12329">
    <property type="entry name" value="TMF_DNA_bd"/>
    <property type="match status" value="1"/>
</dbReference>
<feature type="coiled-coil region" evidence="4">
    <location>
        <begin position="606"/>
        <end position="706"/>
    </location>
</feature>
<dbReference type="OrthoDB" id="74178at2759"/>
<evidence type="ECO:0000259" key="6">
    <source>
        <dbReference type="Pfam" id="PF12325"/>
    </source>
</evidence>
<accession>A0A4P9ZDB4</accession>